<evidence type="ECO:0000259" key="9">
    <source>
        <dbReference type="PROSITE" id="PS51105"/>
    </source>
</evidence>
<accession>A0A8B3GSK7</accession>
<feature type="transmembrane region" description="Helical" evidence="8">
    <location>
        <begin position="95"/>
        <end position="115"/>
    </location>
</feature>
<dbReference type="EMBL" id="LKGI01000060">
    <property type="protein sequence ID" value="RNE30643.1"/>
    <property type="molecule type" value="Genomic_DNA"/>
</dbReference>
<evidence type="ECO:0000256" key="3">
    <source>
        <dbReference type="ARBA" id="ARBA00022475"/>
    </source>
</evidence>
<evidence type="ECO:0000256" key="1">
    <source>
        <dbReference type="ARBA" id="ARBA00004651"/>
    </source>
</evidence>
<keyword evidence="2" id="KW-0813">Transport</keyword>
<feature type="transmembrane region" description="Helical" evidence="8">
    <location>
        <begin position="46"/>
        <end position="74"/>
    </location>
</feature>
<keyword evidence="3" id="KW-1003">Cell membrane</keyword>
<organism evidence="10 11">
    <name type="scientific">Lacticaseibacillus paracasei</name>
    <name type="common">Lactobacillus paracasei</name>
    <dbReference type="NCBI Taxonomy" id="1597"/>
    <lineage>
        <taxon>Bacteria</taxon>
        <taxon>Bacillati</taxon>
        <taxon>Bacillota</taxon>
        <taxon>Bacilli</taxon>
        <taxon>Lactobacillales</taxon>
        <taxon>Lactobacillaceae</taxon>
        <taxon>Lacticaseibacillus</taxon>
    </lineage>
</organism>
<evidence type="ECO:0000256" key="6">
    <source>
        <dbReference type="ARBA" id="ARBA00022989"/>
    </source>
</evidence>
<feature type="domain" description="PTS EIIC type-3" evidence="9">
    <location>
        <begin position="1"/>
        <end position="115"/>
    </location>
</feature>
<keyword evidence="5 8" id="KW-0812">Transmembrane</keyword>
<evidence type="ECO:0000256" key="2">
    <source>
        <dbReference type="ARBA" id="ARBA00022448"/>
    </source>
</evidence>
<evidence type="ECO:0000256" key="7">
    <source>
        <dbReference type="ARBA" id="ARBA00023136"/>
    </source>
</evidence>
<dbReference type="InterPro" id="IPR003352">
    <property type="entry name" value="PTS_EIIC"/>
</dbReference>
<evidence type="ECO:0000313" key="11">
    <source>
        <dbReference type="Proteomes" id="UP000284123"/>
    </source>
</evidence>
<dbReference type="GO" id="GO:1902815">
    <property type="term" value="P:N,N'-diacetylchitobiose import"/>
    <property type="evidence" value="ECO:0007669"/>
    <property type="project" value="TreeGrafter"/>
</dbReference>
<sequence>MLLLIAILLFSKRDDQRTVAKLSIAPGCFNVNEPVMFGLPIVLDPIYFIPFILAPVVMVSIAYSAHILGWVSPVKNQIVWSMPPFVNSLIATMDWRAPILQAVNMVIGFLIYVPFVKAANKLDPELTVDEPVMKKEKRVKETGKLEGDAV</sequence>
<evidence type="ECO:0000256" key="8">
    <source>
        <dbReference type="SAM" id="Phobius"/>
    </source>
</evidence>
<keyword evidence="6 8" id="KW-1133">Transmembrane helix</keyword>
<gene>
    <name evidence="10" type="ORF">FAM6012_01553</name>
</gene>
<dbReference type="InterPro" id="IPR004501">
    <property type="entry name" value="PTS_EIIC_3"/>
</dbReference>
<keyword evidence="4" id="KW-0762">Sugar transport</keyword>
<dbReference type="PANTHER" id="PTHR33989:SF4">
    <property type="entry name" value="PTS SYSTEM N,N'-DIACETYLCHITOBIOSE-SPECIFIC EIIC COMPONENT"/>
    <property type="match status" value="1"/>
</dbReference>
<evidence type="ECO:0000256" key="5">
    <source>
        <dbReference type="ARBA" id="ARBA00022692"/>
    </source>
</evidence>
<dbReference type="InterPro" id="IPR051088">
    <property type="entry name" value="PTS_Sugar-EIIC/EIIB"/>
</dbReference>
<comment type="subcellular location">
    <subcellularLocation>
        <location evidence="1">Cell membrane</location>
        <topology evidence="1">Multi-pass membrane protein</topology>
    </subcellularLocation>
</comment>
<dbReference type="Proteomes" id="UP000284123">
    <property type="component" value="Unassembled WGS sequence"/>
</dbReference>
<dbReference type="PANTHER" id="PTHR33989">
    <property type="match status" value="1"/>
</dbReference>
<dbReference type="AlphaFoldDB" id="A0A8B3GSK7"/>
<name>A0A8B3GSK7_LACPA</name>
<reference evidence="10 11" key="1">
    <citation type="journal article" date="2018" name="Front. Microbiol.">
        <title>Conversion of Methionine to Cysteine in Lactobacillus paracasei Depends on the Highly Mobile cysK-ctl-cysE Gene Cluster.</title>
        <authorList>
            <person name="Wuthrich D."/>
            <person name="Irmler S."/>
            <person name="Berthoud H."/>
            <person name="Guggenbuhl B."/>
            <person name="Eugster E."/>
            <person name="Bruggmann R."/>
        </authorList>
    </citation>
    <scope>NUCLEOTIDE SEQUENCE [LARGE SCALE GENOMIC DNA]</scope>
    <source>
        <strain evidence="10 11">FAM6012</strain>
    </source>
</reference>
<dbReference type="GO" id="GO:0005886">
    <property type="term" value="C:plasma membrane"/>
    <property type="evidence" value="ECO:0007669"/>
    <property type="project" value="UniProtKB-SubCell"/>
</dbReference>
<dbReference type="PROSITE" id="PS51105">
    <property type="entry name" value="PTS_EIIC_TYPE_3"/>
    <property type="match status" value="1"/>
</dbReference>
<evidence type="ECO:0000256" key="4">
    <source>
        <dbReference type="ARBA" id="ARBA00022597"/>
    </source>
</evidence>
<evidence type="ECO:0000313" key="10">
    <source>
        <dbReference type="EMBL" id="RNE30643.1"/>
    </source>
</evidence>
<dbReference type="GO" id="GO:0009401">
    <property type="term" value="P:phosphoenolpyruvate-dependent sugar phosphotransferase system"/>
    <property type="evidence" value="ECO:0007669"/>
    <property type="project" value="InterPro"/>
</dbReference>
<proteinExistence type="predicted"/>
<dbReference type="Pfam" id="PF02378">
    <property type="entry name" value="PTS_EIIC"/>
    <property type="match status" value="1"/>
</dbReference>
<keyword evidence="7 8" id="KW-0472">Membrane</keyword>
<dbReference type="GO" id="GO:0008982">
    <property type="term" value="F:protein-N(PI)-phosphohistidine-sugar phosphotransferase activity"/>
    <property type="evidence" value="ECO:0007669"/>
    <property type="project" value="InterPro"/>
</dbReference>
<comment type="caution">
    <text evidence="10">The sequence shown here is derived from an EMBL/GenBank/DDBJ whole genome shotgun (WGS) entry which is preliminary data.</text>
</comment>
<protein>
    <submittedName>
        <fullName evidence="10">PTS system oligo-beta-mannoside-specific EIIC component</fullName>
    </submittedName>
</protein>